<dbReference type="InterPro" id="IPR003593">
    <property type="entry name" value="AAA+_ATPase"/>
</dbReference>
<keyword evidence="1" id="KW-0547">Nucleotide-binding</keyword>
<dbReference type="PROSITE" id="PS50893">
    <property type="entry name" value="ABC_TRANSPORTER_2"/>
    <property type="match status" value="1"/>
</dbReference>
<dbReference type="SUPFAM" id="SSF52540">
    <property type="entry name" value="P-loop containing nucleoside triphosphate hydrolases"/>
    <property type="match status" value="1"/>
</dbReference>
<dbReference type="SMART" id="SM00382">
    <property type="entry name" value="AAA"/>
    <property type="match status" value="1"/>
</dbReference>
<evidence type="ECO:0000259" key="3">
    <source>
        <dbReference type="PROSITE" id="PS50893"/>
    </source>
</evidence>
<dbReference type="PANTHER" id="PTHR43038">
    <property type="entry name" value="ATP-BINDING CASSETTE, SUB-FAMILY H, MEMBER 1"/>
    <property type="match status" value="1"/>
</dbReference>
<proteinExistence type="predicted"/>
<gene>
    <name evidence="4" type="ORF">EXIGUO9Y_360207</name>
</gene>
<accession>A0A653IFE8</accession>
<dbReference type="AlphaFoldDB" id="A0A653IFE8"/>
<organism evidence="4 5">
    <name type="scientific">Exiguobacterium oxidotolerans</name>
    <dbReference type="NCBI Taxonomy" id="223958"/>
    <lineage>
        <taxon>Bacteria</taxon>
        <taxon>Bacillati</taxon>
        <taxon>Bacillota</taxon>
        <taxon>Bacilli</taxon>
        <taxon>Bacillales</taxon>
        <taxon>Bacillales Family XII. Incertae Sedis</taxon>
        <taxon>Exiguobacterium</taxon>
    </lineage>
</organism>
<dbReference type="EMBL" id="CABWKQ010000030">
    <property type="protein sequence ID" value="VWX37930.1"/>
    <property type="molecule type" value="Genomic_DNA"/>
</dbReference>
<keyword evidence="2 4" id="KW-0067">ATP-binding</keyword>
<reference evidence="4 5" key="1">
    <citation type="submission" date="2019-10" db="EMBL/GenBank/DDBJ databases">
        <authorList>
            <person name="Karimi E."/>
        </authorList>
    </citation>
    <scope>NUCLEOTIDE SEQUENCE [LARGE SCALE GENOMIC DNA]</scope>
    <source>
        <strain evidence="4">Exiguobacterium sp. 9Y</strain>
    </source>
</reference>
<sequence>MMIEVKNYSQRFGKIDVLTDVNFSIGPSEIVGLIGPSGSGKTTLIKSLIGLQTPSSGTVTVLGSQQPSLRQAEKIGYMAQADALYEDLTARGNLRYFGKLYGLKKDHLRARIEAVLQFVDLKQDADRPIHQFSGGMKRRLSLAIALIHEPTLLLLDEPTVGIDPALKKTFWHEFDQLRKSGVTILVTTHVMDEAERCDRLLLIQHGRLIDAGTPAELIQRFGSIDEAFIRKEKV</sequence>
<dbReference type="Proteomes" id="UP000439752">
    <property type="component" value="Unassembled WGS sequence"/>
</dbReference>
<dbReference type="Gene3D" id="3.40.50.300">
    <property type="entry name" value="P-loop containing nucleotide triphosphate hydrolases"/>
    <property type="match status" value="1"/>
</dbReference>
<dbReference type="Pfam" id="PF00005">
    <property type="entry name" value="ABC_tran"/>
    <property type="match status" value="1"/>
</dbReference>
<dbReference type="GO" id="GO:0005524">
    <property type="term" value="F:ATP binding"/>
    <property type="evidence" value="ECO:0007669"/>
    <property type="project" value="UniProtKB-KW"/>
</dbReference>
<feature type="domain" description="ABC transporter" evidence="3">
    <location>
        <begin position="3"/>
        <end position="230"/>
    </location>
</feature>
<evidence type="ECO:0000256" key="1">
    <source>
        <dbReference type="ARBA" id="ARBA00022741"/>
    </source>
</evidence>
<keyword evidence="5" id="KW-1185">Reference proteome</keyword>
<dbReference type="PROSITE" id="PS00211">
    <property type="entry name" value="ABC_TRANSPORTER_1"/>
    <property type="match status" value="1"/>
</dbReference>
<evidence type="ECO:0000313" key="4">
    <source>
        <dbReference type="EMBL" id="VWX37930.1"/>
    </source>
</evidence>
<evidence type="ECO:0000313" key="5">
    <source>
        <dbReference type="Proteomes" id="UP000439752"/>
    </source>
</evidence>
<dbReference type="InterPro" id="IPR027417">
    <property type="entry name" value="P-loop_NTPase"/>
</dbReference>
<dbReference type="PANTHER" id="PTHR43038:SF3">
    <property type="entry name" value="ABC TRANSPORTER G FAMILY MEMBER 20 ISOFORM X1"/>
    <property type="match status" value="1"/>
</dbReference>
<dbReference type="GO" id="GO:0016887">
    <property type="term" value="F:ATP hydrolysis activity"/>
    <property type="evidence" value="ECO:0007669"/>
    <property type="project" value="InterPro"/>
</dbReference>
<name>A0A653IFE8_9BACL</name>
<protein>
    <submittedName>
        <fullName evidence="4">ABC transporter ATP-binding protein</fullName>
    </submittedName>
</protein>
<dbReference type="InterPro" id="IPR017871">
    <property type="entry name" value="ABC_transporter-like_CS"/>
</dbReference>
<dbReference type="InterPro" id="IPR003439">
    <property type="entry name" value="ABC_transporter-like_ATP-bd"/>
</dbReference>
<evidence type="ECO:0000256" key="2">
    <source>
        <dbReference type="ARBA" id="ARBA00022840"/>
    </source>
</evidence>